<dbReference type="InterPro" id="IPR003173">
    <property type="entry name" value="PC4_C"/>
</dbReference>
<reference evidence="9 10" key="1">
    <citation type="journal article" date="2016" name="G3 (Bethesda)">
        <title>First Draft Assembly and Annotation of the Genome of a California Endemic Oak Quercus lobata Nee (Fagaceae).</title>
        <authorList>
            <person name="Sork V.L."/>
            <person name="Fitz-Gibbon S.T."/>
            <person name="Puiu D."/>
            <person name="Crepeau M."/>
            <person name="Gugger P.F."/>
            <person name="Sherman R."/>
            <person name="Stevens K."/>
            <person name="Langley C.H."/>
            <person name="Pellegrini M."/>
            <person name="Salzberg S.L."/>
        </authorList>
    </citation>
    <scope>NUCLEOTIDE SEQUENCE [LARGE SCALE GENOMIC DNA]</scope>
    <source>
        <strain evidence="9 10">cv. SW786</strain>
    </source>
</reference>
<dbReference type="Pfam" id="PF02229">
    <property type="entry name" value="PC4"/>
    <property type="match status" value="1"/>
</dbReference>
<dbReference type="InParanoid" id="A0A7N2MSM2"/>
<proteinExistence type="inferred from homology"/>
<evidence type="ECO:0000256" key="1">
    <source>
        <dbReference type="ARBA" id="ARBA00004123"/>
    </source>
</evidence>
<dbReference type="PANTHER" id="PTHR13215">
    <property type="entry name" value="RNA POLYMERASE II TRANSCRIPTIONAL COACTIVATOR"/>
    <property type="match status" value="1"/>
</dbReference>
<sequence>MASGFRGKRKEEEEYASEGELEGQAPPKKRTFNSNSKKDSDDDSADNIVVCEISRNRRVTVRTWQGKVVVDIREYYNKDGKQLPGKKVESIGTQLLCHNFEVLDCEWWRKIVGFIWKCPSQLGVSFDLGLFGVLKAV</sequence>
<keyword evidence="3" id="KW-0805">Transcription regulation</keyword>
<dbReference type="Gene3D" id="2.30.31.10">
    <property type="entry name" value="Transcriptional Coactivator Pc4, Chain A"/>
    <property type="match status" value="1"/>
</dbReference>
<keyword evidence="5" id="KW-0804">Transcription</keyword>
<evidence type="ECO:0000256" key="4">
    <source>
        <dbReference type="ARBA" id="ARBA00023125"/>
    </source>
</evidence>
<dbReference type="GO" id="GO:0003713">
    <property type="term" value="F:transcription coactivator activity"/>
    <property type="evidence" value="ECO:0007669"/>
    <property type="project" value="InterPro"/>
</dbReference>
<organism evidence="9 10">
    <name type="scientific">Quercus lobata</name>
    <name type="common">Valley oak</name>
    <dbReference type="NCBI Taxonomy" id="97700"/>
    <lineage>
        <taxon>Eukaryota</taxon>
        <taxon>Viridiplantae</taxon>
        <taxon>Streptophyta</taxon>
        <taxon>Embryophyta</taxon>
        <taxon>Tracheophyta</taxon>
        <taxon>Spermatophyta</taxon>
        <taxon>Magnoliopsida</taxon>
        <taxon>eudicotyledons</taxon>
        <taxon>Gunneridae</taxon>
        <taxon>Pentapetalae</taxon>
        <taxon>rosids</taxon>
        <taxon>fabids</taxon>
        <taxon>Fagales</taxon>
        <taxon>Fagaceae</taxon>
        <taxon>Quercus</taxon>
    </lineage>
</organism>
<dbReference type="GO" id="GO:0060261">
    <property type="term" value="P:positive regulation of transcription initiation by RNA polymerase II"/>
    <property type="evidence" value="ECO:0007669"/>
    <property type="project" value="InterPro"/>
</dbReference>
<dbReference type="EnsemblPlants" id="QL10p041230:mrna">
    <property type="protein sequence ID" value="QL10p041230:mrna"/>
    <property type="gene ID" value="QL10p041230"/>
</dbReference>
<comment type="subcellular location">
    <subcellularLocation>
        <location evidence="1">Nucleus</location>
    </subcellularLocation>
</comment>
<evidence type="ECO:0000313" key="10">
    <source>
        <dbReference type="Proteomes" id="UP000594261"/>
    </source>
</evidence>
<name>A0A7N2MSM2_QUELO</name>
<feature type="domain" description="Transcriptional coactivator p15 (PC4) C-terminal" evidence="8">
    <location>
        <begin position="51"/>
        <end position="87"/>
    </location>
</feature>
<dbReference type="GO" id="GO:0005634">
    <property type="term" value="C:nucleus"/>
    <property type="evidence" value="ECO:0007669"/>
    <property type="project" value="UniProtKB-SubCell"/>
</dbReference>
<evidence type="ECO:0000259" key="8">
    <source>
        <dbReference type="Pfam" id="PF02229"/>
    </source>
</evidence>
<keyword evidence="6" id="KW-0539">Nucleus</keyword>
<evidence type="ECO:0000256" key="2">
    <source>
        <dbReference type="ARBA" id="ARBA00009001"/>
    </source>
</evidence>
<dbReference type="FunCoup" id="A0A7N2MSM2">
    <property type="interactions" value="2654"/>
</dbReference>
<dbReference type="EMBL" id="LRBV02000010">
    <property type="status" value="NOT_ANNOTATED_CDS"/>
    <property type="molecule type" value="Genomic_DNA"/>
</dbReference>
<feature type="region of interest" description="Disordered" evidence="7">
    <location>
        <begin position="1"/>
        <end position="44"/>
    </location>
</feature>
<dbReference type="Proteomes" id="UP000594261">
    <property type="component" value="Chromosome 10"/>
</dbReference>
<dbReference type="InterPro" id="IPR045125">
    <property type="entry name" value="Sub1/Tcp4-like"/>
</dbReference>
<dbReference type="SUPFAM" id="SSF54447">
    <property type="entry name" value="ssDNA-binding transcriptional regulator domain"/>
    <property type="match status" value="1"/>
</dbReference>
<keyword evidence="10" id="KW-1185">Reference proteome</keyword>
<comment type="similarity">
    <text evidence="2">Belongs to the transcriptional coactivator PC4 family.</text>
</comment>
<evidence type="ECO:0000256" key="3">
    <source>
        <dbReference type="ARBA" id="ARBA00023015"/>
    </source>
</evidence>
<evidence type="ECO:0000256" key="7">
    <source>
        <dbReference type="SAM" id="MobiDB-lite"/>
    </source>
</evidence>
<dbReference type="AlphaFoldDB" id="A0A7N2MSM2"/>
<evidence type="ECO:0000256" key="5">
    <source>
        <dbReference type="ARBA" id="ARBA00023163"/>
    </source>
</evidence>
<dbReference type="InterPro" id="IPR009044">
    <property type="entry name" value="ssDNA-bd_transcriptional_reg"/>
</dbReference>
<evidence type="ECO:0000256" key="6">
    <source>
        <dbReference type="ARBA" id="ARBA00023242"/>
    </source>
</evidence>
<evidence type="ECO:0000313" key="9">
    <source>
        <dbReference type="EnsemblPlants" id="QL10p041230:mrna"/>
    </source>
</evidence>
<reference evidence="9" key="2">
    <citation type="submission" date="2021-01" db="UniProtKB">
        <authorList>
            <consortium name="EnsemblPlants"/>
        </authorList>
    </citation>
    <scope>IDENTIFICATION</scope>
</reference>
<accession>A0A7N2MSM2</accession>
<protein>
    <recommendedName>
        <fullName evidence="8">Transcriptional coactivator p15 (PC4) C-terminal domain-containing protein</fullName>
    </recommendedName>
</protein>
<keyword evidence="4" id="KW-0238">DNA-binding</keyword>
<dbReference type="Gramene" id="QL10p041230:mrna">
    <property type="protein sequence ID" value="QL10p041230:mrna"/>
    <property type="gene ID" value="QL10p041230"/>
</dbReference>
<dbReference type="GO" id="GO:0003677">
    <property type="term" value="F:DNA binding"/>
    <property type="evidence" value="ECO:0007669"/>
    <property type="project" value="UniProtKB-KW"/>
</dbReference>